<evidence type="ECO:0000313" key="13">
    <source>
        <dbReference type="Proteomes" id="UP000319142"/>
    </source>
</evidence>
<protein>
    <recommendedName>
        <fullName evidence="3">Type II secretion system protein N</fullName>
    </recommendedName>
    <alternativeName>
        <fullName evidence="10">General secretion pathway protein N</fullName>
    </alternativeName>
</protein>
<dbReference type="RefSeq" id="WP_273133922.1">
    <property type="nucleotide sequence ID" value="NZ_VMRX01000031.1"/>
</dbReference>
<feature type="transmembrane region" description="Helical" evidence="11">
    <location>
        <begin position="15"/>
        <end position="40"/>
    </location>
</feature>
<proteinExistence type="inferred from homology"/>
<sequence>MSESPKKSFLGPGKFILLLLLGLVVYGVTLVFWVPAGWLWHKASGHIQLPPQVQVQQVSGQLWNGAAGLNLGGFPARVHWQLSWPSVTELALPVEFSVSSSQSRIEGLASLGWPANFEVSGKGAVTVAEFRDLIRQSGGAMIEGQVSVDRFQVAWADNRLQQAEGSGRWPGGLVTWPMGNDTGQARFPPMQANLDTVADGVALTIAEQGASGPAADASIGRDGMMGIRVYKRMVDLAGQPWPDSASPDDVVFRVRQPLLPGGF</sequence>
<comment type="caution">
    <text evidence="12">The sequence shown here is derived from an EMBL/GenBank/DDBJ whole genome shotgun (WGS) entry which is preliminary data.</text>
</comment>
<evidence type="ECO:0000256" key="2">
    <source>
        <dbReference type="ARBA" id="ARBA00007208"/>
    </source>
</evidence>
<keyword evidence="11" id="KW-1133">Transmembrane helix</keyword>
<name>A0A558B7Q2_9GAMM</name>
<evidence type="ECO:0000256" key="7">
    <source>
        <dbReference type="ARBA" id="ARBA00022692"/>
    </source>
</evidence>
<accession>A0A558B7Q2</accession>
<evidence type="ECO:0000256" key="5">
    <source>
        <dbReference type="ARBA" id="ARBA00022475"/>
    </source>
</evidence>
<dbReference type="InterPro" id="IPR022792">
    <property type="entry name" value="T2SS_protein-GspN"/>
</dbReference>
<dbReference type="EMBL" id="VMRX01000031">
    <property type="protein sequence ID" value="TVT32522.1"/>
    <property type="molecule type" value="Genomic_DNA"/>
</dbReference>
<dbReference type="GO" id="GO:0015627">
    <property type="term" value="C:type II protein secretion system complex"/>
    <property type="evidence" value="ECO:0007669"/>
    <property type="project" value="InterPro"/>
</dbReference>
<evidence type="ECO:0000256" key="4">
    <source>
        <dbReference type="ARBA" id="ARBA00022448"/>
    </source>
</evidence>
<keyword evidence="9 11" id="KW-0472">Membrane</keyword>
<keyword evidence="7 11" id="KW-0812">Transmembrane</keyword>
<reference evidence="12 13" key="1">
    <citation type="submission" date="2019-07" db="EMBL/GenBank/DDBJ databases">
        <title>The pathways for chlorine oxyanion respiration interact through the shared metabolite chlorate.</title>
        <authorList>
            <person name="Barnum T.P."/>
            <person name="Cheng Y."/>
            <person name="Hill K.A."/>
            <person name="Lucas L.N."/>
            <person name="Carlson H.K."/>
            <person name="Coates J.D."/>
        </authorList>
    </citation>
    <scope>NUCLEOTIDE SEQUENCE [LARGE SCALE GENOMIC DNA]</scope>
    <source>
        <strain evidence="12">UCB</strain>
    </source>
</reference>
<gene>
    <name evidence="12" type="ORF">FHK81_11650</name>
</gene>
<dbReference type="AlphaFoldDB" id="A0A558B7Q2"/>
<evidence type="ECO:0000256" key="6">
    <source>
        <dbReference type="ARBA" id="ARBA00022519"/>
    </source>
</evidence>
<keyword evidence="5" id="KW-1003">Cell membrane</keyword>
<evidence type="ECO:0000256" key="10">
    <source>
        <dbReference type="ARBA" id="ARBA00030772"/>
    </source>
</evidence>
<comment type="subcellular location">
    <subcellularLocation>
        <location evidence="1">Cell inner membrane</location>
    </subcellularLocation>
</comment>
<evidence type="ECO:0000313" key="12">
    <source>
        <dbReference type="EMBL" id="TVT32522.1"/>
    </source>
</evidence>
<dbReference type="GO" id="GO:0005886">
    <property type="term" value="C:plasma membrane"/>
    <property type="evidence" value="ECO:0007669"/>
    <property type="project" value="UniProtKB-SubCell"/>
</dbReference>
<keyword evidence="6" id="KW-0997">Cell inner membrane</keyword>
<dbReference type="Pfam" id="PF01203">
    <property type="entry name" value="T2SSN"/>
    <property type="match status" value="1"/>
</dbReference>
<evidence type="ECO:0000256" key="9">
    <source>
        <dbReference type="ARBA" id="ARBA00023136"/>
    </source>
</evidence>
<evidence type="ECO:0000256" key="3">
    <source>
        <dbReference type="ARBA" id="ARBA00021563"/>
    </source>
</evidence>
<dbReference type="Proteomes" id="UP000319142">
    <property type="component" value="Unassembled WGS sequence"/>
</dbReference>
<keyword evidence="8" id="KW-0653">Protein transport</keyword>
<evidence type="ECO:0000256" key="1">
    <source>
        <dbReference type="ARBA" id="ARBA00004533"/>
    </source>
</evidence>
<dbReference type="GO" id="GO:0015628">
    <property type="term" value="P:protein secretion by the type II secretion system"/>
    <property type="evidence" value="ECO:0007669"/>
    <property type="project" value="InterPro"/>
</dbReference>
<organism evidence="12 13">
    <name type="scientific">Marinobacter vinifirmus</name>
    <dbReference type="NCBI Taxonomy" id="355591"/>
    <lineage>
        <taxon>Bacteria</taxon>
        <taxon>Pseudomonadati</taxon>
        <taxon>Pseudomonadota</taxon>
        <taxon>Gammaproteobacteria</taxon>
        <taxon>Pseudomonadales</taxon>
        <taxon>Marinobacteraceae</taxon>
        <taxon>Marinobacter</taxon>
    </lineage>
</organism>
<comment type="similarity">
    <text evidence="2">Belongs to the GSP N family.</text>
</comment>
<evidence type="ECO:0000256" key="8">
    <source>
        <dbReference type="ARBA" id="ARBA00022927"/>
    </source>
</evidence>
<keyword evidence="4" id="KW-0813">Transport</keyword>
<evidence type="ECO:0000256" key="11">
    <source>
        <dbReference type="SAM" id="Phobius"/>
    </source>
</evidence>